<proteinExistence type="predicted"/>
<dbReference type="GO" id="GO:0006508">
    <property type="term" value="P:proteolysis"/>
    <property type="evidence" value="ECO:0007669"/>
    <property type="project" value="InterPro"/>
</dbReference>
<dbReference type="Proteomes" id="UP000260793">
    <property type="component" value="Unassembled WGS sequence"/>
</dbReference>
<keyword evidence="2" id="KW-0031">Aminopeptidase</keyword>
<dbReference type="InterPro" id="IPR000787">
    <property type="entry name" value="Peptidase_M29"/>
</dbReference>
<reference evidence="4 5" key="1">
    <citation type="submission" date="2018-08" db="EMBL/GenBank/DDBJ databases">
        <title>A genome reference for cultivated species of the human gut microbiota.</title>
        <authorList>
            <person name="Zou Y."/>
            <person name="Xue W."/>
            <person name="Luo G."/>
        </authorList>
    </citation>
    <scope>NUCLEOTIDE SEQUENCE [LARGE SCALE GENOMIC DNA]</scope>
    <source>
        <strain evidence="3 5">AM09-9</strain>
        <strain evidence="2 4">TF11-7</strain>
    </source>
</reference>
<dbReference type="Pfam" id="PF02073">
    <property type="entry name" value="Peptidase_M29"/>
    <property type="match status" value="1"/>
</dbReference>
<evidence type="ECO:0000256" key="1">
    <source>
        <dbReference type="ARBA" id="ARBA00022723"/>
    </source>
</evidence>
<keyword evidence="1" id="KW-0479">Metal-binding</keyword>
<dbReference type="GO" id="GO:0004177">
    <property type="term" value="F:aminopeptidase activity"/>
    <property type="evidence" value="ECO:0007669"/>
    <property type="project" value="UniProtKB-KW"/>
</dbReference>
<accession>A0A3E4LJV6</accession>
<keyword evidence="2" id="KW-0645">Protease</keyword>
<organism evidence="2 4">
    <name type="scientific">[Ruminococcus] lactaris</name>
    <dbReference type="NCBI Taxonomy" id="46228"/>
    <lineage>
        <taxon>Bacteria</taxon>
        <taxon>Bacillati</taxon>
        <taxon>Bacillota</taxon>
        <taxon>Clostridia</taxon>
        <taxon>Lachnospirales</taxon>
        <taxon>Lachnospiraceae</taxon>
        <taxon>Mediterraneibacter</taxon>
    </lineage>
</organism>
<gene>
    <name evidence="3" type="ORF">DW116_08340</name>
    <name evidence="2" type="ORF">DXD17_11570</name>
</gene>
<dbReference type="AlphaFoldDB" id="A0A3E4LJV6"/>
<comment type="caution">
    <text evidence="2">The sequence shown here is derived from an EMBL/GenBank/DDBJ whole genome shotgun (WGS) entry which is preliminary data.</text>
</comment>
<dbReference type="Proteomes" id="UP000285832">
    <property type="component" value="Unassembled WGS sequence"/>
</dbReference>
<evidence type="ECO:0000313" key="4">
    <source>
        <dbReference type="Proteomes" id="UP000260793"/>
    </source>
</evidence>
<dbReference type="RefSeq" id="WP_117688507.1">
    <property type="nucleotide sequence ID" value="NZ_CAUFBW010000012.1"/>
</dbReference>
<evidence type="ECO:0000313" key="3">
    <source>
        <dbReference type="EMBL" id="RHJ60903.1"/>
    </source>
</evidence>
<dbReference type="PANTHER" id="PTHR34448">
    <property type="entry name" value="AMINOPEPTIDASE"/>
    <property type="match status" value="1"/>
</dbReference>
<dbReference type="SUPFAM" id="SSF144052">
    <property type="entry name" value="Thermophilic metalloprotease-like"/>
    <property type="match status" value="1"/>
</dbReference>
<keyword evidence="2" id="KW-0378">Hydrolase</keyword>
<dbReference type="EMBL" id="QSQN01000034">
    <property type="protein sequence ID" value="RGK37733.1"/>
    <property type="molecule type" value="Genomic_DNA"/>
</dbReference>
<name>A0A3E4LJV6_9FIRM</name>
<dbReference type="PANTHER" id="PTHR34448:SF3">
    <property type="entry name" value="AMINOPEPTIDASE AMPS"/>
    <property type="match status" value="1"/>
</dbReference>
<dbReference type="GO" id="GO:0046872">
    <property type="term" value="F:metal ion binding"/>
    <property type="evidence" value="ECO:0007669"/>
    <property type="project" value="UniProtKB-KW"/>
</dbReference>
<evidence type="ECO:0000313" key="5">
    <source>
        <dbReference type="Proteomes" id="UP000285832"/>
    </source>
</evidence>
<protein>
    <submittedName>
        <fullName evidence="2">Leucyl aminopeptidase</fullName>
    </submittedName>
</protein>
<dbReference type="EMBL" id="QRMI01000019">
    <property type="protein sequence ID" value="RHJ60903.1"/>
    <property type="molecule type" value="Genomic_DNA"/>
</dbReference>
<evidence type="ECO:0000313" key="2">
    <source>
        <dbReference type="EMBL" id="RGK37733.1"/>
    </source>
</evidence>
<dbReference type="InterPro" id="IPR052170">
    <property type="entry name" value="M29_Exopeptidase"/>
</dbReference>
<sequence length="718" mass="82129">MSLSEIQKERNEQCRERHELAVNRIRSMVTEETVEKAYVGYFQDVALFLLELENTRRKVASGEWENYTLEQMRSLNEILYSDILDKNYERSYANPEYAVSSFGTEMGQLLSLLYAELRGGIPYAFEEKTDYLTILYELFIEVYNCFENAALEEASEQSTADEKESGAAGAEKQIPSAEQIREILYWYASDYCDVFLADRILEQIDPSFSFAADLIETADLDSDEYLYRFGEYISKNELGTAHHLRNLPQETLQKMADVYTEGYRIGFINTGKDLSKKKVVNIRYSLGFEKVVRLAIENFKKMGLKPVIYRAAASVITKREHHKIGYYGCIANQQYEYDHRQDQALFMDKRYIERKLEVMKTVYEQNRELAAGFAGPAVMEIFGETPFSPEAKASAPAYSEAQRSLALLYDSRSGQLTNEYIKGDERSFTIIAYPVPEIGSDYAEIFDEVIRINTLDAKLYEQVQQTMIDALDQGVYVRVKGKGKNQTDMHVELYRLKDPAKETIFENCVADVNIPVGEVFTSPVLNGTNGVLNVSKVYLDGLQYRNLKLTFKDGKITDYTCDNFSDEAENRKYIYDNVLKNHETLPLGEFAIGTNTTAYVVARKYGIEDKMPILIAEKTGPHFAVGDTCYSWSEEIRVYNPNGKEIVAKDNSCSLLRKEDVSKAYFNCHTDITIPYEELEEISVVTKDGTDIILLRDGRFVLPGTEVLNEPLEKDTDH</sequence>